<accession>A0A5C2S1E1</accession>
<keyword evidence="1" id="KW-0812">Transmembrane</keyword>
<feature type="transmembrane region" description="Helical" evidence="1">
    <location>
        <begin position="171"/>
        <end position="193"/>
    </location>
</feature>
<dbReference type="OrthoDB" id="3349377at2759"/>
<feature type="transmembrane region" description="Helical" evidence="1">
    <location>
        <begin position="120"/>
        <end position="139"/>
    </location>
</feature>
<name>A0A5C2S1E1_9APHY</name>
<dbReference type="AlphaFoldDB" id="A0A5C2S1E1"/>
<proteinExistence type="predicted"/>
<reference evidence="3" key="1">
    <citation type="journal article" date="2018" name="Genome Biol. Evol.">
        <title>Genomics and development of Lentinus tigrinus, a white-rot wood-decaying mushroom with dimorphic fruiting bodies.</title>
        <authorList>
            <person name="Wu B."/>
            <person name="Xu Z."/>
            <person name="Knudson A."/>
            <person name="Carlson A."/>
            <person name="Chen N."/>
            <person name="Kovaka S."/>
            <person name="LaButti K."/>
            <person name="Lipzen A."/>
            <person name="Pennachio C."/>
            <person name="Riley R."/>
            <person name="Schakwitz W."/>
            <person name="Umezawa K."/>
            <person name="Ohm R.A."/>
            <person name="Grigoriev I.V."/>
            <person name="Nagy L.G."/>
            <person name="Gibbons J."/>
            <person name="Hibbett D."/>
        </authorList>
    </citation>
    <scope>NUCLEOTIDE SEQUENCE [LARGE SCALE GENOMIC DNA]</scope>
    <source>
        <strain evidence="3">ALCF2SS1-6</strain>
    </source>
</reference>
<keyword evidence="1" id="KW-1133">Transmembrane helix</keyword>
<dbReference type="EMBL" id="ML122282">
    <property type="protein sequence ID" value="RPD57220.1"/>
    <property type="molecule type" value="Genomic_DNA"/>
</dbReference>
<dbReference type="STRING" id="1328759.A0A5C2S1E1"/>
<dbReference type="InterPro" id="IPR045340">
    <property type="entry name" value="DUF6533"/>
</dbReference>
<evidence type="ECO:0000259" key="2">
    <source>
        <dbReference type="Pfam" id="PF20151"/>
    </source>
</evidence>
<gene>
    <name evidence="3" type="ORF">L227DRAFT_578128</name>
</gene>
<feature type="domain" description="DUF6533" evidence="2">
    <location>
        <begin position="22"/>
        <end position="63"/>
    </location>
</feature>
<dbReference type="Proteomes" id="UP000313359">
    <property type="component" value="Unassembled WGS sequence"/>
</dbReference>
<organism evidence="3 4">
    <name type="scientific">Lentinus tigrinus ALCF2SS1-6</name>
    <dbReference type="NCBI Taxonomy" id="1328759"/>
    <lineage>
        <taxon>Eukaryota</taxon>
        <taxon>Fungi</taxon>
        <taxon>Dikarya</taxon>
        <taxon>Basidiomycota</taxon>
        <taxon>Agaricomycotina</taxon>
        <taxon>Agaricomycetes</taxon>
        <taxon>Polyporales</taxon>
        <taxon>Polyporaceae</taxon>
        <taxon>Lentinus</taxon>
    </lineage>
</organism>
<feature type="transmembrane region" description="Helical" evidence="1">
    <location>
        <begin position="214"/>
        <end position="238"/>
    </location>
</feature>
<evidence type="ECO:0000313" key="4">
    <source>
        <dbReference type="Proteomes" id="UP000313359"/>
    </source>
</evidence>
<dbReference type="Pfam" id="PF20151">
    <property type="entry name" value="DUF6533"/>
    <property type="match status" value="1"/>
</dbReference>
<keyword evidence="4" id="KW-1185">Reference proteome</keyword>
<evidence type="ECO:0000256" key="1">
    <source>
        <dbReference type="SAM" id="Phobius"/>
    </source>
</evidence>
<keyword evidence="1" id="KW-0472">Membrane</keyword>
<evidence type="ECO:0000313" key="3">
    <source>
        <dbReference type="EMBL" id="RPD57220.1"/>
    </source>
</evidence>
<sequence length="340" mass="37515">MSDPDYITVIASEYYDILVNNYCVTAASVVFIYEYIITFGTEVELFWTQPKTGATMLFLLNRGIVMFFTWYDMITNFLTQPSSIQSCADVVKTTLVFEVLQYIPWAAFSSLRAFAIARSWPLSILVFALSIVPVAINLADFAFDFGGVLIPPFGCVSTDTVSVELALRFTIASRACLIAADALLILLTWRKLYRGDANTREKGGFVHVLLRDGTIYFLVLVVQNILHLTLTLLSISTVLQNQNVSVVALFTEPLTAILVSRFLIDLQVANRRSLNKTSGLHSEGGVESLVFERVIGSLGSSIDPGGSEGDVDDESDGWITEVTDRNMADAERADLEVSEP</sequence>
<feature type="transmembrane region" description="Helical" evidence="1">
    <location>
        <begin position="244"/>
        <end position="264"/>
    </location>
</feature>
<protein>
    <recommendedName>
        <fullName evidence="2">DUF6533 domain-containing protein</fullName>
    </recommendedName>
</protein>